<evidence type="ECO:0000256" key="3">
    <source>
        <dbReference type="ARBA" id="ARBA00022741"/>
    </source>
</evidence>
<dbReference type="AlphaFoldDB" id="A0AAV1YD53"/>
<evidence type="ECO:0000256" key="2">
    <source>
        <dbReference type="ARBA" id="ARBA00022679"/>
    </source>
</evidence>
<reference evidence="10 11" key="1">
    <citation type="submission" date="2024-03" db="EMBL/GenBank/DDBJ databases">
        <authorList>
            <person name="Martinez-Hernandez J."/>
        </authorList>
    </citation>
    <scope>NUCLEOTIDE SEQUENCE [LARGE SCALE GENOMIC DNA]</scope>
</reference>
<keyword evidence="3 6" id="KW-0547">Nucleotide-binding</keyword>
<evidence type="ECO:0000259" key="9">
    <source>
        <dbReference type="PROSITE" id="PS50011"/>
    </source>
</evidence>
<dbReference type="Pfam" id="PF00069">
    <property type="entry name" value="Pkinase"/>
    <property type="match status" value="1"/>
</dbReference>
<dbReference type="SMART" id="SM00220">
    <property type="entry name" value="S_TKc"/>
    <property type="match status" value="1"/>
</dbReference>
<comment type="caution">
    <text evidence="10">The sequence shown here is derived from an EMBL/GenBank/DDBJ whole genome shotgun (WGS) entry which is preliminary data.</text>
</comment>
<name>A0AAV1YD53_LUPLU</name>
<feature type="binding site" evidence="6">
    <location>
        <position position="83"/>
    </location>
    <ligand>
        <name>ATP</name>
        <dbReference type="ChEBI" id="CHEBI:30616"/>
    </ligand>
</feature>
<evidence type="ECO:0000256" key="6">
    <source>
        <dbReference type="PROSITE-ProRule" id="PRU10141"/>
    </source>
</evidence>
<feature type="domain" description="Protein kinase" evidence="9">
    <location>
        <begin position="56"/>
        <end position="318"/>
    </location>
</feature>
<keyword evidence="4" id="KW-0418">Kinase</keyword>
<dbReference type="InterPro" id="IPR011009">
    <property type="entry name" value="Kinase-like_dom_sf"/>
</dbReference>
<dbReference type="InterPro" id="IPR000719">
    <property type="entry name" value="Prot_kinase_dom"/>
</dbReference>
<dbReference type="PROSITE" id="PS00107">
    <property type="entry name" value="PROTEIN_KINASE_ATP"/>
    <property type="match status" value="1"/>
</dbReference>
<evidence type="ECO:0000256" key="8">
    <source>
        <dbReference type="SAM" id="MobiDB-lite"/>
    </source>
</evidence>
<organism evidence="10 11">
    <name type="scientific">Lupinus luteus</name>
    <name type="common">European yellow lupine</name>
    <dbReference type="NCBI Taxonomy" id="3873"/>
    <lineage>
        <taxon>Eukaryota</taxon>
        <taxon>Viridiplantae</taxon>
        <taxon>Streptophyta</taxon>
        <taxon>Embryophyta</taxon>
        <taxon>Tracheophyta</taxon>
        <taxon>Spermatophyta</taxon>
        <taxon>Magnoliopsida</taxon>
        <taxon>eudicotyledons</taxon>
        <taxon>Gunneridae</taxon>
        <taxon>Pentapetalae</taxon>
        <taxon>rosids</taxon>
        <taxon>fabids</taxon>
        <taxon>Fabales</taxon>
        <taxon>Fabaceae</taxon>
        <taxon>Papilionoideae</taxon>
        <taxon>50 kb inversion clade</taxon>
        <taxon>genistoids sensu lato</taxon>
        <taxon>core genistoids</taxon>
        <taxon>Genisteae</taxon>
        <taxon>Lupinus</taxon>
    </lineage>
</organism>
<dbReference type="InterPro" id="IPR017441">
    <property type="entry name" value="Protein_kinase_ATP_BS"/>
</dbReference>
<evidence type="ECO:0000256" key="7">
    <source>
        <dbReference type="RuleBase" id="RU000304"/>
    </source>
</evidence>
<sequence>MAQQIQEPSVSELFQFSLTCSSKNTGLGTSGSDVADFDDGFVFNIDPTLLLDRHKLSIDHIIGEGSHSIVYDGRYEFRPVAIKAILPGRTKDASPDCKAKFEREVNLLSKVKHKNIVKFIGASVEPTMVIITELLEGGSLLKNLKRIYPMTLDLEQCLSFALEISQAMEHLHAKGIIHRDLKPSNLILTKDKKHVKLADFGIAREEIGDGMTSEAGTYRYMAPELFSKSPLPKGAKKCYDRKADVYSFAMVLWSLVKNETPFKDRKDLMAAYAAANNMRPSLDEFPPCLVPLVKSCWEEDPKLRPEFQEITTILTTLLRICRSTGITPLTSIAESDEELESNTNGQSSKAKGPKSLQSVENISKRRTIKSNGLIDVKGESLSQRKAKTPKADFSRTSKSKWNNIKLKCLSFFKHCFSI</sequence>
<dbReference type="Gene3D" id="1.10.510.10">
    <property type="entry name" value="Transferase(Phosphotransferase) domain 1"/>
    <property type="match status" value="1"/>
</dbReference>
<keyword evidence="5 6" id="KW-0067">ATP-binding</keyword>
<dbReference type="InterPro" id="IPR008271">
    <property type="entry name" value="Ser/Thr_kinase_AS"/>
</dbReference>
<dbReference type="PANTHER" id="PTHR44329">
    <property type="entry name" value="SERINE/THREONINE-PROTEIN KINASE TNNI3K-RELATED"/>
    <property type="match status" value="1"/>
</dbReference>
<evidence type="ECO:0000256" key="5">
    <source>
        <dbReference type="ARBA" id="ARBA00022840"/>
    </source>
</evidence>
<dbReference type="PROSITE" id="PS00108">
    <property type="entry name" value="PROTEIN_KINASE_ST"/>
    <property type="match status" value="1"/>
</dbReference>
<dbReference type="Proteomes" id="UP001497480">
    <property type="component" value="Unassembled WGS sequence"/>
</dbReference>
<dbReference type="PANTHER" id="PTHR44329:SF84">
    <property type="entry name" value="PROTEIN KINASE LIKE PROTEIN"/>
    <property type="match status" value="1"/>
</dbReference>
<evidence type="ECO:0000256" key="4">
    <source>
        <dbReference type="ARBA" id="ARBA00022777"/>
    </source>
</evidence>
<dbReference type="Gene3D" id="3.30.200.20">
    <property type="entry name" value="Phosphorylase Kinase, domain 1"/>
    <property type="match status" value="1"/>
</dbReference>
<dbReference type="SUPFAM" id="SSF56112">
    <property type="entry name" value="Protein kinase-like (PK-like)"/>
    <property type="match status" value="1"/>
</dbReference>
<dbReference type="EMBL" id="CAXHTB010000023">
    <property type="protein sequence ID" value="CAL0331850.1"/>
    <property type="molecule type" value="Genomic_DNA"/>
</dbReference>
<gene>
    <name evidence="10" type="ORF">LLUT_LOCUS32910</name>
</gene>
<evidence type="ECO:0000256" key="1">
    <source>
        <dbReference type="ARBA" id="ARBA00022527"/>
    </source>
</evidence>
<keyword evidence="2" id="KW-0808">Transferase</keyword>
<feature type="region of interest" description="Disordered" evidence="8">
    <location>
        <begin position="332"/>
        <end position="362"/>
    </location>
</feature>
<accession>A0AAV1YD53</accession>
<keyword evidence="1 7" id="KW-0723">Serine/threonine-protein kinase</keyword>
<evidence type="ECO:0000313" key="10">
    <source>
        <dbReference type="EMBL" id="CAL0331850.1"/>
    </source>
</evidence>
<dbReference type="GO" id="GO:0005524">
    <property type="term" value="F:ATP binding"/>
    <property type="evidence" value="ECO:0007669"/>
    <property type="project" value="UniProtKB-UniRule"/>
</dbReference>
<dbReference type="InterPro" id="IPR051681">
    <property type="entry name" value="Ser/Thr_Kinases-Pseudokinases"/>
</dbReference>
<dbReference type="GO" id="GO:0004674">
    <property type="term" value="F:protein serine/threonine kinase activity"/>
    <property type="evidence" value="ECO:0007669"/>
    <property type="project" value="UniProtKB-KW"/>
</dbReference>
<keyword evidence="11" id="KW-1185">Reference proteome</keyword>
<dbReference type="PRINTS" id="PR00109">
    <property type="entry name" value="TYRKINASE"/>
</dbReference>
<dbReference type="InterPro" id="IPR001245">
    <property type="entry name" value="Ser-Thr/Tyr_kinase_cat_dom"/>
</dbReference>
<dbReference type="CDD" id="cd13999">
    <property type="entry name" value="STKc_MAP3K-like"/>
    <property type="match status" value="1"/>
</dbReference>
<proteinExistence type="inferred from homology"/>
<dbReference type="PROSITE" id="PS50011">
    <property type="entry name" value="PROTEIN_KINASE_DOM"/>
    <property type="match status" value="1"/>
</dbReference>
<feature type="compositionally biased region" description="Polar residues" evidence="8">
    <location>
        <begin position="341"/>
        <end position="361"/>
    </location>
</feature>
<evidence type="ECO:0000313" key="11">
    <source>
        <dbReference type="Proteomes" id="UP001497480"/>
    </source>
</evidence>
<protein>
    <recommendedName>
        <fullName evidence="9">Protein kinase domain-containing protein</fullName>
    </recommendedName>
</protein>
<comment type="similarity">
    <text evidence="7">Belongs to the protein kinase superfamily.</text>
</comment>